<accession>A0AAD9KNN3</accession>
<keyword evidence="2" id="KW-1185">Reference proteome</keyword>
<reference evidence="1" key="1">
    <citation type="journal article" date="2023" name="Mol. Biol. Evol.">
        <title>Third-Generation Sequencing Reveals the Adaptive Role of the Epigenome in Three Deep-Sea Polychaetes.</title>
        <authorList>
            <person name="Perez M."/>
            <person name="Aroh O."/>
            <person name="Sun Y."/>
            <person name="Lan Y."/>
            <person name="Juniper S.K."/>
            <person name="Young C.R."/>
            <person name="Angers B."/>
            <person name="Qian P.Y."/>
        </authorList>
    </citation>
    <scope>NUCLEOTIDE SEQUENCE</scope>
    <source>
        <strain evidence="1">R07B-5</strain>
    </source>
</reference>
<dbReference type="AlphaFoldDB" id="A0AAD9KNN3"/>
<dbReference type="Proteomes" id="UP001209878">
    <property type="component" value="Unassembled WGS sequence"/>
</dbReference>
<dbReference type="EMBL" id="JAODUO010000783">
    <property type="protein sequence ID" value="KAK2174691.1"/>
    <property type="molecule type" value="Genomic_DNA"/>
</dbReference>
<evidence type="ECO:0000313" key="2">
    <source>
        <dbReference type="Proteomes" id="UP001209878"/>
    </source>
</evidence>
<organism evidence="1 2">
    <name type="scientific">Ridgeia piscesae</name>
    <name type="common">Tubeworm</name>
    <dbReference type="NCBI Taxonomy" id="27915"/>
    <lineage>
        <taxon>Eukaryota</taxon>
        <taxon>Metazoa</taxon>
        <taxon>Spiralia</taxon>
        <taxon>Lophotrochozoa</taxon>
        <taxon>Annelida</taxon>
        <taxon>Polychaeta</taxon>
        <taxon>Sedentaria</taxon>
        <taxon>Canalipalpata</taxon>
        <taxon>Sabellida</taxon>
        <taxon>Siboglinidae</taxon>
        <taxon>Ridgeia</taxon>
    </lineage>
</organism>
<comment type="caution">
    <text evidence="1">The sequence shown here is derived from an EMBL/GenBank/DDBJ whole genome shotgun (WGS) entry which is preliminary data.</text>
</comment>
<protein>
    <submittedName>
        <fullName evidence="1">Uncharacterized protein</fullName>
    </submittedName>
</protein>
<sequence>MRLLHRLDWRKEHFVVCVKRLYENIVTYIILSKEAHCVHVTLGGKHLAGFMFRTNVKCTMSAPQCISINLHVSLNTTH</sequence>
<evidence type="ECO:0000313" key="1">
    <source>
        <dbReference type="EMBL" id="KAK2174691.1"/>
    </source>
</evidence>
<proteinExistence type="predicted"/>
<gene>
    <name evidence="1" type="ORF">NP493_785g01037</name>
</gene>
<name>A0AAD9KNN3_RIDPI</name>